<dbReference type="InterPro" id="IPR032710">
    <property type="entry name" value="NTF2-like_dom_sf"/>
</dbReference>
<keyword evidence="4" id="KW-1185">Reference proteome</keyword>
<keyword evidence="1" id="KW-1133">Transmembrane helix</keyword>
<dbReference type="InterPro" id="IPR011944">
    <property type="entry name" value="Steroid_delta5-4_isomerase"/>
</dbReference>
<accession>A0ABW6R1Q1</accession>
<organism evidence="3 4">
    <name type="scientific">Nocardia suismassiliense</name>
    <dbReference type="NCBI Taxonomy" id="2077092"/>
    <lineage>
        <taxon>Bacteria</taxon>
        <taxon>Bacillati</taxon>
        <taxon>Actinomycetota</taxon>
        <taxon>Actinomycetes</taxon>
        <taxon>Mycobacteriales</taxon>
        <taxon>Nocardiaceae</taxon>
        <taxon>Nocardia</taxon>
    </lineage>
</organism>
<dbReference type="EMBL" id="JBIAPI010000008">
    <property type="protein sequence ID" value="MFF3226685.1"/>
    <property type="molecule type" value="Genomic_DNA"/>
</dbReference>
<name>A0ABW6R1Q1_9NOCA</name>
<dbReference type="SUPFAM" id="SSF54427">
    <property type="entry name" value="NTF2-like"/>
    <property type="match status" value="1"/>
</dbReference>
<dbReference type="NCBIfam" id="TIGR02246">
    <property type="entry name" value="SgcJ/EcaC family oxidoreductase"/>
    <property type="match status" value="1"/>
</dbReference>
<keyword evidence="1" id="KW-0472">Membrane</keyword>
<reference evidence="3 4" key="1">
    <citation type="submission" date="2024-10" db="EMBL/GenBank/DDBJ databases">
        <title>The Natural Products Discovery Center: Release of the First 8490 Sequenced Strains for Exploring Actinobacteria Biosynthetic Diversity.</title>
        <authorList>
            <person name="Kalkreuter E."/>
            <person name="Kautsar S.A."/>
            <person name="Yang D."/>
            <person name="Bader C.D."/>
            <person name="Teijaro C.N."/>
            <person name="Fluegel L."/>
            <person name="Davis C.M."/>
            <person name="Simpson J.R."/>
            <person name="Lauterbach L."/>
            <person name="Steele A.D."/>
            <person name="Gui C."/>
            <person name="Meng S."/>
            <person name="Li G."/>
            <person name="Viehrig K."/>
            <person name="Ye F."/>
            <person name="Su P."/>
            <person name="Kiefer A.F."/>
            <person name="Nichols A."/>
            <person name="Cepeda A.J."/>
            <person name="Yan W."/>
            <person name="Fan B."/>
            <person name="Jiang Y."/>
            <person name="Adhikari A."/>
            <person name="Zheng C.-J."/>
            <person name="Schuster L."/>
            <person name="Cowan T.M."/>
            <person name="Smanski M.J."/>
            <person name="Chevrette M.G."/>
            <person name="De Carvalho L.P.S."/>
            <person name="Shen B."/>
        </authorList>
    </citation>
    <scope>NUCLEOTIDE SEQUENCE [LARGE SCALE GENOMIC DNA]</scope>
    <source>
        <strain evidence="3 4">NPDC003040</strain>
    </source>
</reference>
<gene>
    <name evidence="3" type="ORF">ACFYV7_28085</name>
</gene>
<dbReference type="InterPro" id="IPR027843">
    <property type="entry name" value="DUF4440"/>
</dbReference>
<evidence type="ECO:0000256" key="1">
    <source>
        <dbReference type="SAM" id="Phobius"/>
    </source>
</evidence>
<proteinExistence type="predicted"/>
<dbReference type="Pfam" id="PF14534">
    <property type="entry name" value="DUF4440"/>
    <property type="match status" value="1"/>
</dbReference>
<comment type="caution">
    <text evidence="3">The sequence shown here is derived from an EMBL/GenBank/DDBJ whole genome shotgun (WGS) entry which is preliminary data.</text>
</comment>
<feature type="domain" description="DUF4440" evidence="2">
    <location>
        <begin position="75"/>
        <end position="183"/>
    </location>
</feature>
<evidence type="ECO:0000313" key="3">
    <source>
        <dbReference type="EMBL" id="MFF3226685.1"/>
    </source>
</evidence>
<keyword evidence="1" id="KW-0812">Transmembrane</keyword>
<dbReference type="Gene3D" id="3.10.450.50">
    <property type="match status" value="1"/>
</dbReference>
<feature type="transmembrane region" description="Helical" evidence="1">
    <location>
        <begin position="21"/>
        <end position="43"/>
    </location>
</feature>
<sequence>MTATTTNTESSTPAKSRRRTVVKVLGASALTLGIAAVSGYVWLDQTSDVRNQGVAECTDVMPDGGTAADTQGVCATLAELNAAWERGDADAYGALFTENGTYTTFTGTYYEGRRDITESHRALFNGVLEGSKLADSYLGIRLFGADTAVVTTRGDRYDDERPSELSKTATFTMVREQDGQWRIAAFQNTQRKSVMERISFLFEPDTKPEAEQ</sequence>
<dbReference type="RefSeq" id="WP_387722108.1">
    <property type="nucleotide sequence ID" value="NZ_JBIAPI010000008.1"/>
</dbReference>
<evidence type="ECO:0000313" key="4">
    <source>
        <dbReference type="Proteomes" id="UP001601948"/>
    </source>
</evidence>
<protein>
    <submittedName>
        <fullName evidence="3">SgcJ/EcaC family oxidoreductase</fullName>
    </submittedName>
</protein>
<evidence type="ECO:0000259" key="2">
    <source>
        <dbReference type="Pfam" id="PF14534"/>
    </source>
</evidence>
<dbReference type="Proteomes" id="UP001601948">
    <property type="component" value="Unassembled WGS sequence"/>
</dbReference>